<keyword evidence="3" id="KW-0479">Metal-binding</keyword>
<dbReference type="FunFam" id="3.40.50.1000:FF:000055">
    <property type="entry name" value="Haloacid dehalogenase-like hydrolase family protein"/>
    <property type="match status" value="1"/>
</dbReference>
<keyword evidence="4" id="KW-0378">Hydrolase</keyword>
<dbReference type="VEuPathDB" id="VectorBase:RSAN_046508"/>
<evidence type="ECO:0000256" key="2">
    <source>
        <dbReference type="ARBA" id="ARBA00006171"/>
    </source>
</evidence>
<dbReference type="Pfam" id="PF00702">
    <property type="entry name" value="Hydrolase"/>
    <property type="match status" value="1"/>
</dbReference>
<dbReference type="PANTHER" id="PTHR18901">
    <property type="entry name" value="2-DEOXYGLUCOSE-6-PHOSPHATE PHOSPHATASE 2"/>
    <property type="match status" value="1"/>
</dbReference>
<dbReference type="NCBIfam" id="TIGR01509">
    <property type="entry name" value="HAD-SF-IA-v3"/>
    <property type="match status" value="1"/>
</dbReference>
<dbReference type="EMBL" id="JABSTV010002141">
    <property type="protein sequence ID" value="KAH7931632.1"/>
    <property type="molecule type" value="Genomic_DNA"/>
</dbReference>
<evidence type="ECO:0000256" key="6">
    <source>
        <dbReference type="ARBA" id="ARBA00052504"/>
    </source>
</evidence>
<dbReference type="SUPFAM" id="SSF56784">
    <property type="entry name" value="HAD-like"/>
    <property type="match status" value="2"/>
</dbReference>
<evidence type="ECO:0000256" key="5">
    <source>
        <dbReference type="ARBA" id="ARBA00022842"/>
    </source>
</evidence>
<reference evidence="9" key="1">
    <citation type="journal article" date="2020" name="Cell">
        <title>Large-Scale Comparative Analyses of Tick Genomes Elucidate Their Genetic Diversity and Vector Capacities.</title>
        <authorList>
            <consortium name="Tick Genome and Microbiome Consortium (TIGMIC)"/>
            <person name="Jia N."/>
            <person name="Wang J."/>
            <person name="Shi W."/>
            <person name="Du L."/>
            <person name="Sun Y."/>
            <person name="Zhan W."/>
            <person name="Jiang J.F."/>
            <person name="Wang Q."/>
            <person name="Zhang B."/>
            <person name="Ji P."/>
            <person name="Bell-Sakyi L."/>
            <person name="Cui X.M."/>
            <person name="Yuan T.T."/>
            <person name="Jiang B.G."/>
            <person name="Yang W.F."/>
            <person name="Lam T.T."/>
            <person name="Chang Q.C."/>
            <person name="Ding S.J."/>
            <person name="Wang X.J."/>
            <person name="Zhu J.G."/>
            <person name="Ruan X.D."/>
            <person name="Zhao L."/>
            <person name="Wei J.T."/>
            <person name="Ye R.Z."/>
            <person name="Que T.C."/>
            <person name="Du C.H."/>
            <person name="Zhou Y.H."/>
            <person name="Cheng J.X."/>
            <person name="Dai P.F."/>
            <person name="Guo W.B."/>
            <person name="Han X.H."/>
            <person name="Huang E.J."/>
            <person name="Li L.F."/>
            <person name="Wei W."/>
            <person name="Gao Y.C."/>
            <person name="Liu J.Z."/>
            <person name="Shao H.Z."/>
            <person name="Wang X."/>
            <person name="Wang C.C."/>
            <person name="Yang T.C."/>
            <person name="Huo Q.B."/>
            <person name="Li W."/>
            <person name="Chen H.Y."/>
            <person name="Chen S.E."/>
            <person name="Zhou L.G."/>
            <person name="Ni X.B."/>
            <person name="Tian J.H."/>
            <person name="Sheng Y."/>
            <person name="Liu T."/>
            <person name="Pan Y.S."/>
            <person name="Xia L.Y."/>
            <person name="Li J."/>
            <person name="Zhao F."/>
            <person name="Cao W.C."/>
        </authorList>
    </citation>
    <scope>NUCLEOTIDE SEQUENCE</scope>
    <source>
        <strain evidence="9">Rsan-2018</strain>
    </source>
</reference>
<comment type="catalytic activity">
    <reaction evidence="6">
        <text>psi-UMP + H2O = pseudouridine + phosphate</text>
        <dbReference type="Rhea" id="RHEA:10944"/>
        <dbReference type="ChEBI" id="CHEBI:15377"/>
        <dbReference type="ChEBI" id="CHEBI:17802"/>
        <dbReference type="ChEBI" id="CHEBI:43474"/>
        <dbReference type="ChEBI" id="CHEBI:58380"/>
        <dbReference type="EC" id="3.1.3.96"/>
    </reaction>
</comment>
<comment type="caution">
    <text evidence="9">The sequence shown here is derived from an EMBL/GenBank/DDBJ whole genome shotgun (WGS) entry which is preliminary data.</text>
</comment>
<dbReference type="EC" id="3.1.3.96" evidence="7"/>
<dbReference type="Pfam" id="PF13419">
    <property type="entry name" value="HAD_2"/>
    <property type="match status" value="1"/>
</dbReference>
<comment type="similarity">
    <text evidence="2">Belongs to the HAD-like hydrolase superfamily. CbbY/CbbZ/Gph/YieH family.</text>
</comment>
<reference evidence="9" key="2">
    <citation type="submission" date="2021-09" db="EMBL/GenBank/DDBJ databases">
        <authorList>
            <person name="Jia N."/>
            <person name="Wang J."/>
            <person name="Shi W."/>
            <person name="Du L."/>
            <person name="Sun Y."/>
            <person name="Zhan W."/>
            <person name="Jiang J."/>
            <person name="Wang Q."/>
            <person name="Zhang B."/>
            <person name="Ji P."/>
            <person name="Sakyi L.B."/>
            <person name="Cui X."/>
            <person name="Yuan T."/>
            <person name="Jiang B."/>
            <person name="Yang W."/>
            <person name="Lam T.T.-Y."/>
            <person name="Chang Q."/>
            <person name="Ding S."/>
            <person name="Wang X."/>
            <person name="Zhu J."/>
            <person name="Ruan X."/>
            <person name="Zhao L."/>
            <person name="Wei J."/>
            <person name="Que T."/>
            <person name="Du C."/>
            <person name="Cheng J."/>
            <person name="Dai P."/>
            <person name="Han X."/>
            <person name="Huang E."/>
            <person name="Gao Y."/>
            <person name="Liu J."/>
            <person name="Shao H."/>
            <person name="Ye R."/>
            <person name="Li L."/>
            <person name="Wei W."/>
            <person name="Wang X."/>
            <person name="Wang C."/>
            <person name="Huo Q."/>
            <person name="Li W."/>
            <person name="Guo W."/>
            <person name="Chen H."/>
            <person name="Chen S."/>
            <person name="Zhou L."/>
            <person name="Zhou L."/>
            <person name="Ni X."/>
            <person name="Tian J."/>
            <person name="Zhou Y."/>
            <person name="Sheng Y."/>
            <person name="Liu T."/>
            <person name="Pan Y."/>
            <person name="Xia L."/>
            <person name="Li J."/>
            <person name="Zhao F."/>
            <person name="Cao W."/>
        </authorList>
    </citation>
    <scope>NUCLEOTIDE SEQUENCE</scope>
    <source>
        <strain evidence="9">Rsan-2018</strain>
        <tissue evidence="9">Larvae</tissue>
    </source>
</reference>
<dbReference type="InterPro" id="IPR036412">
    <property type="entry name" value="HAD-like_sf"/>
</dbReference>
<dbReference type="FunFam" id="1.10.150.240:FF:000001">
    <property type="entry name" value="Haloacid dehalogenase-like hydrolase domain"/>
    <property type="match status" value="1"/>
</dbReference>
<evidence type="ECO:0000313" key="9">
    <source>
        <dbReference type="EMBL" id="KAH7931632.1"/>
    </source>
</evidence>
<dbReference type="InterPro" id="IPR023214">
    <property type="entry name" value="HAD_sf"/>
</dbReference>
<sequence>MPGAEHLIRHLHAHGVPTAGTSSCMPLAFGLKMTHHRDVLSLFNHVLISGGDPDVKHGRPHPDIFLIAASKFHDHPAPETVLVFEDTPAGVKAALDAGMQVVMVPDPRMDQADRSRATLCIDSLLEFKPEQFGLPSFPVAPKRSPSRSESVTGMKATATASTFEPVSHVIFDLDGLLLDTEKLYSAAAEAVALRYNKTFTWELKKRVLGSTAADAAHTIVEALGLPLPPDEYMAEVDRIFHKAVPDANLMPGAERLVRHLHAHAVPMAIATSSTPEAFDLKMTRHRDLLPLFHHVVCGGGNPEVKQGQTTSRYIPRRRF</sequence>
<organism evidence="9 10">
    <name type="scientific">Rhipicephalus sanguineus</name>
    <name type="common">Brown dog tick</name>
    <name type="synonym">Ixodes sanguineus</name>
    <dbReference type="NCBI Taxonomy" id="34632"/>
    <lineage>
        <taxon>Eukaryota</taxon>
        <taxon>Metazoa</taxon>
        <taxon>Ecdysozoa</taxon>
        <taxon>Arthropoda</taxon>
        <taxon>Chelicerata</taxon>
        <taxon>Arachnida</taxon>
        <taxon>Acari</taxon>
        <taxon>Parasitiformes</taxon>
        <taxon>Ixodida</taxon>
        <taxon>Ixodoidea</taxon>
        <taxon>Ixodidae</taxon>
        <taxon>Rhipicephalinae</taxon>
        <taxon>Rhipicephalus</taxon>
        <taxon>Rhipicephalus</taxon>
    </lineage>
</organism>
<dbReference type="InterPro" id="IPR006439">
    <property type="entry name" value="HAD-SF_hydro_IA"/>
</dbReference>
<evidence type="ECO:0000256" key="8">
    <source>
        <dbReference type="ARBA" id="ARBA00083904"/>
    </source>
</evidence>
<dbReference type="Gene3D" id="3.40.50.1000">
    <property type="entry name" value="HAD superfamily/HAD-like"/>
    <property type="match status" value="2"/>
</dbReference>
<dbReference type="AlphaFoldDB" id="A0A9D4SLL4"/>
<evidence type="ECO:0000256" key="7">
    <source>
        <dbReference type="ARBA" id="ARBA00066578"/>
    </source>
</evidence>
<dbReference type="GO" id="GO:0046872">
    <property type="term" value="F:metal ion binding"/>
    <property type="evidence" value="ECO:0007669"/>
    <property type="project" value="UniProtKB-KW"/>
</dbReference>
<proteinExistence type="inferred from homology"/>
<accession>A0A9D4SLL4</accession>
<evidence type="ECO:0000256" key="3">
    <source>
        <dbReference type="ARBA" id="ARBA00022723"/>
    </source>
</evidence>
<dbReference type="Proteomes" id="UP000821837">
    <property type="component" value="Unassembled WGS sequence"/>
</dbReference>
<dbReference type="PANTHER" id="PTHR18901:SF38">
    <property type="entry name" value="PSEUDOURIDINE-5'-PHOSPHATASE"/>
    <property type="match status" value="1"/>
</dbReference>
<gene>
    <name evidence="9" type="ORF">HPB52_025525</name>
</gene>
<dbReference type="GO" id="GO:1990738">
    <property type="term" value="F:pseudouridine 5'-phosphatase activity"/>
    <property type="evidence" value="ECO:0007669"/>
    <property type="project" value="UniProtKB-EC"/>
</dbReference>
<protein>
    <recommendedName>
        <fullName evidence="7">pseudouridine 5'-phosphatase</fullName>
        <ecNumber evidence="7">3.1.3.96</ecNumber>
    </recommendedName>
    <alternativeName>
        <fullName evidence="8">Pseudouridine-5'-monophosphatase</fullName>
    </alternativeName>
</protein>
<name>A0A9D4SLL4_RHISA</name>
<evidence type="ECO:0000313" key="10">
    <source>
        <dbReference type="Proteomes" id="UP000821837"/>
    </source>
</evidence>
<keyword evidence="10" id="KW-1185">Reference proteome</keyword>
<comment type="cofactor">
    <cofactor evidence="1">
        <name>Mg(2+)</name>
        <dbReference type="ChEBI" id="CHEBI:18420"/>
    </cofactor>
</comment>
<dbReference type="Gene3D" id="1.10.150.240">
    <property type="entry name" value="Putative phosphatase, domain 2"/>
    <property type="match status" value="1"/>
</dbReference>
<dbReference type="InterPro" id="IPR023198">
    <property type="entry name" value="PGP-like_dom2"/>
</dbReference>
<evidence type="ECO:0000256" key="4">
    <source>
        <dbReference type="ARBA" id="ARBA00022801"/>
    </source>
</evidence>
<dbReference type="VEuPathDB" id="VectorBase:RSAN_042358"/>
<keyword evidence="5" id="KW-0460">Magnesium</keyword>
<dbReference type="InterPro" id="IPR041492">
    <property type="entry name" value="HAD_2"/>
</dbReference>
<evidence type="ECO:0000256" key="1">
    <source>
        <dbReference type="ARBA" id="ARBA00001946"/>
    </source>
</evidence>